<feature type="region of interest" description="Disordered" evidence="1">
    <location>
        <begin position="1"/>
        <end position="86"/>
    </location>
</feature>
<dbReference type="Proteomes" id="UP000321570">
    <property type="component" value="Unassembled WGS sequence"/>
</dbReference>
<dbReference type="AlphaFoldDB" id="A0A564YA58"/>
<evidence type="ECO:0000313" key="2">
    <source>
        <dbReference type="EMBL" id="VUZ43414.1"/>
    </source>
</evidence>
<dbReference type="EMBL" id="CABIJS010000111">
    <property type="protein sequence ID" value="VUZ43414.1"/>
    <property type="molecule type" value="Genomic_DNA"/>
</dbReference>
<feature type="compositionally biased region" description="Basic and acidic residues" evidence="1">
    <location>
        <begin position="35"/>
        <end position="54"/>
    </location>
</feature>
<proteinExistence type="predicted"/>
<accession>A0A564YA58</accession>
<gene>
    <name evidence="2" type="ORF">WMSIL1_LOCUS3681</name>
</gene>
<evidence type="ECO:0000256" key="1">
    <source>
        <dbReference type="SAM" id="MobiDB-lite"/>
    </source>
</evidence>
<organism evidence="2 3">
    <name type="scientific">Hymenolepis diminuta</name>
    <name type="common">Rat tapeworm</name>
    <dbReference type="NCBI Taxonomy" id="6216"/>
    <lineage>
        <taxon>Eukaryota</taxon>
        <taxon>Metazoa</taxon>
        <taxon>Spiralia</taxon>
        <taxon>Lophotrochozoa</taxon>
        <taxon>Platyhelminthes</taxon>
        <taxon>Cestoda</taxon>
        <taxon>Eucestoda</taxon>
        <taxon>Cyclophyllidea</taxon>
        <taxon>Hymenolepididae</taxon>
        <taxon>Hymenolepis</taxon>
    </lineage>
</organism>
<reference evidence="2 3" key="1">
    <citation type="submission" date="2019-07" db="EMBL/GenBank/DDBJ databases">
        <authorList>
            <person name="Jastrzebski P J."/>
            <person name="Paukszto L."/>
            <person name="Jastrzebski P J."/>
        </authorList>
    </citation>
    <scope>NUCLEOTIDE SEQUENCE [LARGE SCALE GENOMIC DNA]</scope>
    <source>
        <strain evidence="2 3">WMS-il1</strain>
    </source>
</reference>
<keyword evidence="3" id="KW-1185">Reference proteome</keyword>
<protein>
    <submittedName>
        <fullName evidence="2">Uncharacterized protein</fullName>
    </submittedName>
</protein>
<sequence>MNGVAKGAQSQKRDNTESGPSQTDSNGSSPIIITRETKFDREQLHTSNREHPKELPSIAGDTNSVRGEKHHCPPEQVLATHKRRRC</sequence>
<name>A0A564YA58_HYMDI</name>
<evidence type="ECO:0000313" key="3">
    <source>
        <dbReference type="Proteomes" id="UP000321570"/>
    </source>
</evidence>
<feature type="compositionally biased region" description="Polar residues" evidence="1">
    <location>
        <begin position="17"/>
        <end position="31"/>
    </location>
</feature>